<evidence type="ECO:0000313" key="2">
    <source>
        <dbReference type="EMBL" id="OAT44850.1"/>
    </source>
</evidence>
<reference evidence="2 3" key="1">
    <citation type="submission" date="2016-04" db="EMBL/GenBank/DDBJ databases">
        <title>ATOL: Assembling a taxonomically balanced genome-scale reconstruction of the evolutionary history of the Enterobacteriaceae.</title>
        <authorList>
            <person name="Plunkett G.III."/>
            <person name="Neeno-Eckwall E.C."/>
            <person name="Glasner J.D."/>
            <person name="Perna N.T."/>
        </authorList>
    </citation>
    <scope>NUCLEOTIDE SEQUENCE [LARGE SCALE GENOMIC DNA]</scope>
    <source>
        <strain evidence="2 3">ATCC 700826</strain>
    </source>
</reference>
<protein>
    <submittedName>
        <fullName evidence="2">FimA family pilin</fullName>
    </submittedName>
</protein>
<sequence>MLTFPLFIKTAYLYSVKLFFLYVFYHYNIKKIKFISTSIEQLKQSLINRINSNNENYILNLPTHYITTGALKPDKTNGLASLTFSYQ</sequence>
<keyword evidence="1" id="KW-0472">Membrane</keyword>
<comment type="caution">
    <text evidence="2">The sequence shown here is derived from an EMBL/GenBank/DDBJ whole genome shotgun (WGS) entry which is preliminary data.</text>
</comment>
<name>A0AAJ3HPM2_PROHU</name>
<proteinExistence type="predicted"/>
<keyword evidence="1" id="KW-0812">Transmembrane</keyword>
<feature type="transmembrane region" description="Helical" evidence="1">
    <location>
        <begin position="6"/>
        <end position="25"/>
    </location>
</feature>
<keyword evidence="3" id="KW-1185">Reference proteome</keyword>
<dbReference type="AlphaFoldDB" id="A0AAJ3HPM2"/>
<dbReference type="EMBL" id="LXEV01000037">
    <property type="protein sequence ID" value="OAT44850.1"/>
    <property type="molecule type" value="Genomic_DNA"/>
</dbReference>
<evidence type="ECO:0000313" key="3">
    <source>
        <dbReference type="Proteomes" id="UP000078250"/>
    </source>
</evidence>
<evidence type="ECO:0000256" key="1">
    <source>
        <dbReference type="SAM" id="Phobius"/>
    </source>
</evidence>
<gene>
    <name evidence="2" type="ORF">M997_3368</name>
</gene>
<accession>A0AAJ3HPM2</accession>
<organism evidence="2 3">
    <name type="scientific">Proteus hauseri ATCC 700826</name>
    <dbReference type="NCBI Taxonomy" id="1354271"/>
    <lineage>
        <taxon>Bacteria</taxon>
        <taxon>Pseudomonadati</taxon>
        <taxon>Pseudomonadota</taxon>
        <taxon>Gammaproteobacteria</taxon>
        <taxon>Enterobacterales</taxon>
        <taxon>Morganellaceae</taxon>
        <taxon>Proteus</taxon>
    </lineage>
</organism>
<keyword evidence="1" id="KW-1133">Transmembrane helix</keyword>
<dbReference type="Proteomes" id="UP000078250">
    <property type="component" value="Unassembled WGS sequence"/>
</dbReference>